<proteinExistence type="predicted"/>
<accession>A0A4P7PW83</accession>
<reference evidence="2 3" key="1">
    <citation type="submission" date="2019-04" db="EMBL/GenBank/DDBJ databases">
        <title>Flavobacterium sp. GS03.</title>
        <authorList>
            <person name="Kim H."/>
        </authorList>
    </citation>
    <scope>NUCLEOTIDE SEQUENCE [LARGE SCALE GENOMIC DNA]</scope>
    <source>
        <strain evidence="2 3">GS03</strain>
    </source>
</reference>
<feature type="chain" id="PRO_5020570026" evidence="1">
    <location>
        <begin position="19"/>
        <end position="77"/>
    </location>
</feature>
<feature type="signal peptide" evidence="1">
    <location>
        <begin position="1"/>
        <end position="18"/>
    </location>
</feature>
<organism evidence="2 3">
    <name type="scientific">Flavobacterium sangjuense</name>
    <dbReference type="NCBI Taxonomy" id="2518177"/>
    <lineage>
        <taxon>Bacteria</taxon>
        <taxon>Pseudomonadati</taxon>
        <taxon>Bacteroidota</taxon>
        <taxon>Flavobacteriia</taxon>
        <taxon>Flavobacteriales</taxon>
        <taxon>Flavobacteriaceae</taxon>
        <taxon>Flavobacterium</taxon>
    </lineage>
</organism>
<gene>
    <name evidence="2" type="ORF">GS03_02169</name>
</gene>
<dbReference type="Proteomes" id="UP000296862">
    <property type="component" value="Chromosome"/>
</dbReference>
<sequence length="77" mass="8417">MKKIGLCLAMIAFLMISACDKKVEKTTETETIENTTIVQDTVVKEVPVEAEEEGTSVKVSNNGVDVDSKDVDVEIKK</sequence>
<name>A0A4P7PW83_9FLAO</name>
<protein>
    <submittedName>
        <fullName evidence="2">Uncharacterized protein</fullName>
    </submittedName>
</protein>
<dbReference type="PROSITE" id="PS51257">
    <property type="entry name" value="PROKAR_LIPOPROTEIN"/>
    <property type="match status" value="1"/>
</dbReference>
<dbReference type="RefSeq" id="WP_136152551.1">
    <property type="nucleotide sequence ID" value="NZ_CP038810.1"/>
</dbReference>
<dbReference type="AlphaFoldDB" id="A0A4P7PW83"/>
<evidence type="ECO:0000313" key="3">
    <source>
        <dbReference type="Proteomes" id="UP000296862"/>
    </source>
</evidence>
<dbReference type="KEGG" id="fsn:GS03_02169"/>
<keyword evidence="3" id="KW-1185">Reference proteome</keyword>
<keyword evidence="1" id="KW-0732">Signal</keyword>
<evidence type="ECO:0000313" key="2">
    <source>
        <dbReference type="EMBL" id="QBZ98660.1"/>
    </source>
</evidence>
<evidence type="ECO:0000256" key="1">
    <source>
        <dbReference type="SAM" id="SignalP"/>
    </source>
</evidence>
<dbReference type="EMBL" id="CP038810">
    <property type="protein sequence ID" value="QBZ98660.1"/>
    <property type="molecule type" value="Genomic_DNA"/>
</dbReference>